<dbReference type="SUPFAM" id="SSF55068">
    <property type="entry name" value="Peptide methionine sulfoxide reductase"/>
    <property type="match status" value="2"/>
</dbReference>
<protein>
    <recommendedName>
        <fullName evidence="2">peptide-methionine (S)-S-oxide reductase</fullName>
        <ecNumber evidence="2">1.8.4.11</ecNumber>
    </recommendedName>
    <alternativeName>
        <fullName evidence="4">Peptide-methionine (S)-S-oxide reductase</fullName>
    </alternativeName>
</protein>
<feature type="domain" description="Peptide methionine sulphoxide reductase MsrA" evidence="5">
    <location>
        <begin position="201"/>
        <end position="232"/>
    </location>
</feature>
<dbReference type="InterPro" id="IPR036509">
    <property type="entry name" value="Met_Sox_Rdtase_MsrA_sf"/>
</dbReference>
<feature type="non-terminal residue" evidence="6">
    <location>
        <position position="1"/>
    </location>
</feature>
<dbReference type="GO" id="GO:0008113">
    <property type="term" value="F:peptide-methionine (S)-S-oxide reductase activity"/>
    <property type="evidence" value="ECO:0007669"/>
    <property type="project" value="UniProtKB-EC"/>
</dbReference>
<comment type="similarity">
    <text evidence="1">Belongs to the MsrA Met sulfoxide reductase family.</text>
</comment>
<dbReference type="Pfam" id="PF01625">
    <property type="entry name" value="PMSR"/>
    <property type="match status" value="2"/>
</dbReference>
<evidence type="ECO:0000256" key="4">
    <source>
        <dbReference type="ARBA" id="ARBA00030643"/>
    </source>
</evidence>
<evidence type="ECO:0000256" key="2">
    <source>
        <dbReference type="ARBA" id="ARBA00012502"/>
    </source>
</evidence>
<dbReference type="EC" id="1.8.4.11" evidence="2"/>
<dbReference type="EMBL" id="OB664751">
    <property type="protein sequence ID" value="CAD7232517.1"/>
    <property type="molecule type" value="Genomic_DNA"/>
</dbReference>
<evidence type="ECO:0000313" key="6">
    <source>
        <dbReference type="EMBL" id="CAD7232517.1"/>
    </source>
</evidence>
<name>A0A7R8ZS97_9CRUS</name>
<accession>A0A7R8ZS97</accession>
<sequence length="297" mass="34108">VLRTRVGYAGGSKYNPTYYRLGDHTETVEVSYDPNEISYVQLLDIFWKNHDYVTARRRQYMSVIFVQDQEQWKLAKESSSGKGNITTLILPLEVFWDAEGYHQKYYLQGHPWLLSTLNIPSDQLMNSTLAARLNAAVSGYSTREQILKLPVSDETERFLPPSEWDDFGAPMPCSELSAAFSEHGLAIVEDLLMLKLAEESKLQRKNNVTTQILPFEKFWNAEFYHQKYILQRHAWILTTLNMEPEELYTSTLAARLNGALCGCITPSEVDTLISPFELSEKVKQYVLRNVPSYNIAC</sequence>
<dbReference type="AlphaFoldDB" id="A0A7R8ZS97"/>
<proteinExistence type="inferred from homology"/>
<dbReference type="Gene3D" id="3.30.1060.10">
    <property type="entry name" value="Peptide methionine sulphoxide reductase MsrA"/>
    <property type="match status" value="2"/>
</dbReference>
<gene>
    <name evidence="6" type="ORF">CTOB1V02_LOCUS10352</name>
</gene>
<evidence type="ECO:0000259" key="5">
    <source>
        <dbReference type="Pfam" id="PF01625"/>
    </source>
</evidence>
<reference evidence="6" key="1">
    <citation type="submission" date="2020-11" db="EMBL/GenBank/DDBJ databases">
        <authorList>
            <person name="Tran Van P."/>
        </authorList>
    </citation>
    <scope>NUCLEOTIDE SEQUENCE</scope>
</reference>
<evidence type="ECO:0000256" key="3">
    <source>
        <dbReference type="ARBA" id="ARBA00023002"/>
    </source>
</evidence>
<feature type="domain" description="Peptide methionine sulphoxide reductase MsrA" evidence="5">
    <location>
        <begin position="1"/>
        <end position="108"/>
    </location>
</feature>
<dbReference type="PANTHER" id="PTHR43774:SF1">
    <property type="entry name" value="PEPTIDE METHIONINE SULFOXIDE REDUCTASE MSRA 2"/>
    <property type="match status" value="1"/>
</dbReference>
<evidence type="ECO:0000256" key="1">
    <source>
        <dbReference type="ARBA" id="ARBA00005591"/>
    </source>
</evidence>
<dbReference type="OrthoDB" id="77405at2759"/>
<keyword evidence="3" id="KW-0560">Oxidoreductase</keyword>
<dbReference type="InterPro" id="IPR002569">
    <property type="entry name" value="Met_Sox_Rdtase_MsrA_dom"/>
</dbReference>
<feature type="non-terminal residue" evidence="6">
    <location>
        <position position="297"/>
    </location>
</feature>
<dbReference type="PANTHER" id="PTHR43774">
    <property type="entry name" value="PEPTIDE METHIONINE SULFOXIDE REDUCTASE"/>
    <property type="match status" value="1"/>
</dbReference>
<organism evidence="6">
    <name type="scientific">Cyprideis torosa</name>
    <dbReference type="NCBI Taxonomy" id="163714"/>
    <lineage>
        <taxon>Eukaryota</taxon>
        <taxon>Metazoa</taxon>
        <taxon>Ecdysozoa</taxon>
        <taxon>Arthropoda</taxon>
        <taxon>Crustacea</taxon>
        <taxon>Oligostraca</taxon>
        <taxon>Ostracoda</taxon>
        <taxon>Podocopa</taxon>
        <taxon>Podocopida</taxon>
        <taxon>Cytherocopina</taxon>
        <taxon>Cytheroidea</taxon>
        <taxon>Cytherideidae</taxon>
        <taxon>Cyprideis</taxon>
    </lineage>
</organism>